<dbReference type="SMART" id="SM00248">
    <property type="entry name" value="ANK"/>
    <property type="match status" value="4"/>
</dbReference>
<dbReference type="InterPro" id="IPR036770">
    <property type="entry name" value="Ankyrin_rpt-contain_sf"/>
</dbReference>
<dbReference type="AlphaFoldDB" id="A0A8H7WEW2"/>
<gene>
    <name evidence="1" type="ORF">IFR04_003330</name>
</gene>
<organism evidence="1 2">
    <name type="scientific">Cadophora malorum</name>
    <dbReference type="NCBI Taxonomy" id="108018"/>
    <lineage>
        <taxon>Eukaryota</taxon>
        <taxon>Fungi</taxon>
        <taxon>Dikarya</taxon>
        <taxon>Ascomycota</taxon>
        <taxon>Pezizomycotina</taxon>
        <taxon>Leotiomycetes</taxon>
        <taxon>Helotiales</taxon>
        <taxon>Ploettnerulaceae</taxon>
        <taxon>Cadophora</taxon>
    </lineage>
</organism>
<sequence length="258" mass="28377">MVDEPYDDDAPLADDSKLDMQQACEQGDLPILQRLMQKNGRNLKASGIVSALLKTAVECQHPHLVDYLLSTCPDLSLSQRTDIVASLLKTSNTRILNLLLSHDPGFASISIDYGMRTFLTDACSQPPSKINPLIHILLDAGADVNDGMGPGGGALLAALLGEQAKDVIIKILRRGAFVGNSVLDTAIRKERADILKMLWKRGGSNVDIERAVRTAREGGNKRVIEILEDFGGEKMEVTDIDKSERVGEERRWWKFLGR</sequence>
<comment type="caution">
    <text evidence="1">The sequence shown here is derived from an EMBL/GenBank/DDBJ whole genome shotgun (WGS) entry which is preliminary data.</text>
</comment>
<dbReference type="SUPFAM" id="SSF48403">
    <property type="entry name" value="Ankyrin repeat"/>
    <property type="match status" value="1"/>
</dbReference>
<protein>
    <recommendedName>
        <fullName evidence="3">Ankyrin</fullName>
    </recommendedName>
</protein>
<evidence type="ECO:0000313" key="2">
    <source>
        <dbReference type="Proteomes" id="UP000664132"/>
    </source>
</evidence>
<accession>A0A8H7WEW2</accession>
<dbReference type="OrthoDB" id="5391533at2759"/>
<name>A0A8H7WEW2_9HELO</name>
<dbReference type="Gene3D" id="1.25.40.20">
    <property type="entry name" value="Ankyrin repeat-containing domain"/>
    <property type="match status" value="1"/>
</dbReference>
<dbReference type="InterPro" id="IPR002110">
    <property type="entry name" value="Ankyrin_rpt"/>
</dbReference>
<dbReference type="EMBL" id="JAFJYH010000033">
    <property type="protein sequence ID" value="KAG4423507.1"/>
    <property type="molecule type" value="Genomic_DNA"/>
</dbReference>
<evidence type="ECO:0008006" key="3">
    <source>
        <dbReference type="Google" id="ProtNLM"/>
    </source>
</evidence>
<reference evidence="1" key="1">
    <citation type="submission" date="2021-02" db="EMBL/GenBank/DDBJ databases">
        <title>Genome sequence Cadophora malorum strain M34.</title>
        <authorList>
            <person name="Stefanovic E."/>
            <person name="Vu D."/>
            <person name="Scully C."/>
            <person name="Dijksterhuis J."/>
            <person name="Roader J."/>
            <person name="Houbraken J."/>
        </authorList>
    </citation>
    <scope>NUCLEOTIDE SEQUENCE</scope>
    <source>
        <strain evidence="1">M34</strain>
    </source>
</reference>
<evidence type="ECO:0000313" key="1">
    <source>
        <dbReference type="EMBL" id="KAG4423507.1"/>
    </source>
</evidence>
<dbReference type="Proteomes" id="UP000664132">
    <property type="component" value="Unassembled WGS sequence"/>
</dbReference>
<proteinExistence type="predicted"/>
<keyword evidence="2" id="KW-1185">Reference proteome</keyword>